<dbReference type="SUPFAM" id="SSF54534">
    <property type="entry name" value="FKBP-like"/>
    <property type="match status" value="1"/>
</dbReference>
<keyword evidence="13" id="KW-1185">Reference proteome</keyword>
<keyword evidence="4 8" id="KW-0238">DNA-binding</keyword>
<dbReference type="GO" id="GO:0070063">
    <property type="term" value="F:RNA polymerase binding"/>
    <property type="evidence" value="ECO:0007669"/>
    <property type="project" value="InterPro"/>
</dbReference>
<evidence type="ECO:0000313" key="13">
    <source>
        <dbReference type="Proteomes" id="UP000244956"/>
    </source>
</evidence>
<evidence type="ECO:0000256" key="8">
    <source>
        <dbReference type="HAMAP-Rule" id="MF_00105"/>
    </source>
</evidence>
<dbReference type="PIRSF" id="PIRSF006092">
    <property type="entry name" value="GreA_GreB"/>
    <property type="match status" value="1"/>
</dbReference>
<dbReference type="Proteomes" id="UP000244956">
    <property type="component" value="Unassembled WGS sequence"/>
</dbReference>
<dbReference type="NCBIfam" id="NF001261">
    <property type="entry name" value="PRK00226.1-2"/>
    <property type="match status" value="1"/>
</dbReference>
<name>A0A2U2BD26_9BACT</name>
<evidence type="ECO:0000313" key="12">
    <source>
        <dbReference type="EMBL" id="PWE00975.1"/>
    </source>
</evidence>
<sequence length="157" mass="17215">MSNTSYITQSGLNKLREELVQLESVERPSISKQIAEARDKGDLSENAEYDAAKEAQGLLEMRIAKLKETIATSRVIDESKIDTSKVQLMNKVKIKNLKNNSVMTYTLVSESEADLKAGKISVSTPIAQGLMGKKVGDKVDIKVPSGVMPFEIIDISL</sequence>
<evidence type="ECO:0000256" key="5">
    <source>
        <dbReference type="ARBA" id="ARBA00023163"/>
    </source>
</evidence>
<dbReference type="InterPro" id="IPR023459">
    <property type="entry name" value="Tscrpt_elong_fac_GreA/B_fam"/>
</dbReference>
<dbReference type="RefSeq" id="WP_109262430.1">
    <property type="nucleotide sequence ID" value="NZ_QEWP01000001.1"/>
</dbReference>
<dbReference type="HAMAP" id="MF_00105">
    <property type="entry name" value="GreA_GreB"/>
    <property type="match status" value="1"/>
</dbReference>
<dbReference type="Pfam" id="PF01272">
    <property type="entry name" value="GreA_GreB"/>
    <property type="match status" value="1"/>
</dbReference>
<evidence type="ECO:0000259" key="10">
    <source>
        <dbReference type="Pfam" id="PF01272"/>
    </source>
</evidence>
<evidence type="ECO:0000256" key="6">
    <source>
        <dbReference type="ARBA" id="ARBA00024916"/>
    </source>
</evidence>
<feature type="domain" description="Transcription elongation factor GreA/GreB C-terminal" evidence="10">
    <location>
        <begin position="83"/>
        <end position="156"/>
    </location>
</feature>
<dbReference type="PROSITE" id="PS00829">
    <property type="entry name" value="GREAB_1"/>
    <property type="match status" value="1"/>
</dbReference>
<dbReference type="GO" id="GO:0032784">
    <property type="term" value="P:regulation of DNA-templated transcription elongation"/>
    <property type="evidence" value="ECO:0007669"/>
    <property type="project" value="UniProtKB-UniRule"/>
</dbReference>
<dbReference type="FunFam" id="3.10.50.30:FF:000001">
    <property type="entry name" value="Transcription elongation factor GreA"/>
    <property type="match status" value="1"/>
</dbReference>
<evidence type="ECO:0000259" key="11">
    <source>
        <dbReference type="Pfam" id="PF03449"/>
    </source>
</evidence>
<feature type="domain" description="Transcription elongation factor GreA/GreB N-terminal" evidence="11">
    <location>
        <begin position="6"/>
        <end position="75"/>
    </location>
</feature>
<organism evidence="12 13">
    <name type="scientific">Marinilabilia rubra</name>
    <dbReference type="NCBI Taxonomy" id="2162893"/>
    <lineage>
        <taxon>Bacteria</taxon>
        <taxon>Pseudomonadati</taxon>
        <taxon>Bacteroidota</taxon>
        <taxon>Bacteroidia</taxon>
        <taxon>Marinilabiliales</taxon>
        <taxon>Marinilabiliaceae</taxon>
        <taxon>Marinilabilia</taxon>
    </lineage>
</organism>
<dbReference type="NCBIfam" id="NF001263">
    <property type="entry name" value="PRK00226.1-4"/>
    <property type="match status" value="1"/>
</dbReference>
<dbReference type="GO" id="GO:0003677">
    <property type="term" value="F:DNA binding"/>
    <property type="evidence" value="ECO:0007669"/>
    <property type="project" value="UniProtKB-UniRule"/>
</dbReference>
<keyword evidence="12" id="KW-0648">Protein biosynthesis</keyword>
<evidence type="ECO:0000256" key="2">
    <source>
        <dbReference type="ARBA" id="ARBA00013729"/>
    </source>
</evidence>
<dbReference type="OrthoDB" id="9808774at2"/>
<dbReference type="GO" id="GO:0006354">
    <property type="term" value="P:DNA-templated transcription elongation"/>
    <property type="evidence" value="ECO:0007669"/>
    <property type="project" value="TreeGrafter"/>
</dbReference>
<evidence type="ECO:0000256" key="3">
    <source>
        <dbReference type="ARBA" id="ARBA00023015"/>
    </source>
</evidence>
<dbReference type="Gene3D" id="3.10.50.30">
    <property type="entry name" value="Transcription elongation factor, GreA/GreB, C-terminal domain"/>
    <property type="match status" value="1"/>
</dbReference>
<keyword evidence="12" id="KW-0251">Elongation factor</keyword>
<dbReference type="PANTHER" id="PTHR30437">
    <property type="entry name" value="TRANSCRIPTION ELONGATION FACTOR GREA"/>
    <property type="match status" value="1"/>
</dbReference>
<dbReference type="FunFam" id="1.10.287.180:FF:000001">
    <property type="entry name" value="Transcription elongation factor GreA"/>
    <property type="match status" value="1"/>
</dbReference>
<evidence type="ECO:0000256" key="9">
    <source>
        <dbReference type="RuleBase" id="RU000556"/>
    </source>
</evidence>
<dbReference type="GO" id="GO:0003746">
    <property type="term" value="F:translation elongation factor activity"/>
    <property type="evidence" value="ECO:0007669"/>
    <property type="project" value="UniProtKB-KW"/>
</dbReference>
<dbReference type="InterPro" id="IPR006359">
    <property type="entry name" value="Tscrpt_elong_fac_GreA"/>
</dbReference>
<dbReference type="InterPro" id="IPR018151">
    <property type="entry name" value="TF_GreA/GreB_CS"/>
</dbReference>
<comment type="function">
    <text evidence="6 8 9">Necessary for efficient RNA polymerase transcription elongation past template-encoded arresting sites. The arresting sites in DNA have the property of trapping a certain fraction of elongating RNA polymerases that pass through, resulting in locked ternary complexes. Cleavage of the nascent transcript by cleavage factors such as GreA or GreB allows the resumption of elongation from the new 3'terminus. GreA releases sequences of 2 to 3 nucleotides.</text>
</comment>
<protein>
    <recommendedName>
        <fullName evidence="2 8">Transcription elongation factor GreA</fullName>
    </recommendedName>
    <alternativeName>
        <fullName evidence="7 8">Transcript cleavage factor GreA</fullName>
    </alternativeName>
</protein>
<keyword evidence="5 8" id="KW-0804">Transcription</keyword>
<dbReference type="InterPro" id="IPR022691">
    <property type="entry name" value="Tscrpt_elong_fac_GreA/B_N"/>
</dbReference>
<dbReference type="AlphaFoldDB" id="A0A2U2BD26"/>
<dbReference type="SUPFAM" id="SSF46557">
    <property type="entry name" value="GreA transcript cleavage protein, N-terminal domain"/>
    <property type="match status" value="1"/>
</dbReference>
<evidence type="ECO:0000256" key="4">
    <source>
        <dbReference type="ARBA" id="ARBA00023125"/>
    </source>
</evidence>
<proteinExistence type="inferred from homology"/>
<accession>A0A2U2BD26</accession>
<dbReference type="InterPro" id="IPR036953">
    <property type="entry name" value="GreA/GreB_C_sf"/>
</dbReference>
<dbReference type="InterPro" id="IPR001437">
    <property type="entry name" value="Tscrpt_elong_fac_GreA/B_C"/>
</dbReference>
<dbReference type="Pfam" id="PF03449">
    <property type="entry name" value="GreA_GreB_N"/>
    <property type="match status" value="1"/>
</dbReference>
<evidence type="ECO:0000256" key="7">
    <source>
        <dbReference type="ARBA" id="ARBA00030776"/>
    </source>
</evidence>
<keyword evidence="3 8" id="KW-0805">Transcription regulation</keyword>
<evidence type="ECO:0000256" key="1">
    <source>
        <dbReference type="ARBA" id="ARBA00008213"/>
    </source>
</evidence>
<dbReference type="PANTHER" id="PTHR30437:SF4">
    <property type="entry name" value="TRANSCRIPTION ELONGATION FACTOR GREA"/>
    <property type="match status" value="1"/>
</dbReference>
<reference evidence="12 13" key="1">
    <citation type="submission" date="2018-05" db="EMBL/GenBank/DDBJ databases">
        <title>Marinilabilia rubrum sp. nov., isolated from saltern sediment.</title>
        <authorList>
            <person name="Zhang R."/>
        </authorList>
    </citation>
    <scope>NUCLEOTIDE SEQUENCE [LARGE SCALE GENOMIC DNA]</scope>
    <source>
        <strain evidence="12 13">WTE16</strain>
    </source>
</reference>
<comment type="similarity">
    <text evidence="1 8 9">Belongs to the GreA/GreB family.</text>
</comment>
<dbReference type="Gene3D" id="1.10.287.180">
    <property type="entry name" value="Transcription elongation factor, GreA/GreB, N-terminal domain"/>
    <property type="match status" value="1"/>
</dbReference>
<dbReference type="InterPro" id="IPR028624">
    <property type="entry name" value="Tscrpt_elong_fac_GreA/B"/>
</dbReference>
<comment type="caution">
    <text evidence="12">The sequence shown here is derived from an EMBL/GenBank/DDBJ whole genome shotgun (WGS) entry which is preliminary data.</text>
</comment>
<dbReference type="EMBL" id="QEWP01000001">
    <property type="protein sequence ID" value="PWE00975.1"/>
    <property type="molecule type" value="Genomic_DNA"/>
</dbReference>
<dbReference type="NCBIfam" id="TIGR01462">
    <property type="entry name" value="greA"/>
    <property type="match status" value="1"/>
</dbReference>
<gene>
    <name evidence="8" type="primary">greA</name>
    <name evidence="12" type="ORF">DDZ16_00350</name>
</gene>
<dbReference type="InterPro" id="IPR036805">
    <property type="entry name" value="Tscrpt_elong_fac_GreA/B_N_sf"/>
</dbReference>